<dbReference type="STRING" id="1220589.CD32_10820"/>
<keyword evidence="1" id="KW-1133">Transmembrane helix</keyword>
<dbReference type="AlphaFoldDB" id="A0A0A3IJM7"/>
<keyword evidence="3" id="KW-1185">Reference proteome</keyword>
<organism evidence="2 3">
    <name type="scientific">Lysinibacillus odysseyi 34hs-1 = NBRC 100172</name>
    <dbReference type="NCBI Taxonomy" id="1220589"/>
    <lineage>
        <taxon>Bacteria</taxon>
        <taxon>Bacillati</taxon>
        <taxon>Bacillota</taxon>
        <taxon>Bacilli</taxon>
        <taxon>Bacillales</taxon>
        <taxon>Bacillaceae</taxon>
        <taxon>Lysinibacillus</taxon>
    </lineage>
</organism>
<protein>
    <recommendedName>
        <fullName evidence="4">DUF2651 domain-containing protein</fullName>
    </recommendedName>
</protein>
<feature type="transmembrane region" description="Helical" evidence="1">
    <location>
        <begin position="51"/>
        <end position="70"/>
    </location>
</feature>
<dbReference type="EMBL" id="JPVP01000055">
    <property type="protein sequence ID" value="KGR84944.1"/>
    <property type="molecule type" value="Genomic_DNA"/>
</dbReference>
<sequence length="74" mass="8665">MEFLFVLIICPLVVVLASITGSFLFTQWFIVPILTFIVFTILTYTVFNETFFFWAVIFTVLSIIVSLLTYRKKK</sequence>
<gene>
    <name evidence="2" type="ORF">CD32_10820</name>
</gene>
<proteinExistence type="predicted"/>
<reference evidence="2 3" key="1">
    <citation type="submission" date="2014-02" db="EMBL/GenBank/DDBJ databases">
        <title>Draft genome sequence of Lysinibacillus odysseyi NBRC 100172.</title>
        <authorList>
            <person name="Zhang F."/>
            <person name="Wang G."/>
            <person name="Zhang L."/>
        </authorList>
    </citation>
    <scope>NUCLEOTIDE SEQUENCE [LARGE SCALE GENOMIC DNA]</scope>
    <source>
        <strain evidence="2 3">NBRC 100172</strain>
    </source>
</reference>
<evidence type="ECO:0000256" key="1">
    <source>
        <dbReference type="SAM" id="Phobius"/>
    </source>
</evidence>
<evidence type="ECO:0000313" key="3">
    <source>
        <dbReference type="Proteomes" id="UP000030437"/>
    </source>
</evidence>
<evidence type="ECO:0008006" key="4">
    <source>
        <dbReference type="Google" id="ProtNLM"/>
    </source>
</evidence>
<dbReference type="Pfam" id="PF10852">
    <property type="entry name" value="DUF2651"/>
    <property type="match status" value="1"/>
</dbReference>
<keyword evidence="1" id="KW-0472">Membrane</keyword>
<evidence type="ECO:0000313" key="2">
    <source>
        <dbReference type="EMBL" id="KGR84944.1"/>
    </source>
</evidence>
<dbReference type="InterPro" id="IPR020258">
    <property type="entry name" value="Uncharacterised_YbeF"/>
</dbReference>
<name>A0A0A3IJM7_9BACI</name>
<keyword evidence="1" id="KW-0812">Transmembrane</keyword>
<accession>A0A0A3IJM7</accession>
<dbReference type="OrthoDB" id="2973177at2"/>
<dbReference type="eggNOG" id="ENOG502ZPKI">
    <property type="taxonomic scope" value="Bacteria"/>
</dbReference>
<dbReference type="Proteomes" id="UP000030437">
    <property type="component" value="Unassembled WGS sequence"/>
</dbReference>
<feature type="transmembrane region" description="Helical" evidence="1">
    <location>
        <begin position="27"/>
        <end position="44"/>
    </location>
</feature>
<dbReference type="RefSeq" id="WP_036154424.1">
    <property type="nucleotide sequence ID" value="NZ_AVCX01000006.1"/>
</dbReference>
<comment type="caution">
    <text evidence="2">The sequence shown here is derived from an EMBL/GenBank/DDBJ whole genome shotgun (WGS) entry which is preliminary data.</text>
</comment>